<organism evidence="2">
    <name type="scientific">Cladocopium goreaui</name>
    <dbReference type="NCBI Taxonomy" id="2562237"/>
    <lineage>
        <taxon>Eukaryota</taxon>
        <taxon>Sar</taxon>
        <taxon>Alveolata</taxon>
        <taxon>Dinophyceae</taxon>
        <taxon>Suessiales</taxon>
        <taxon>Symbiodiniaceae</taxon>
        <taxon>Cladocopium</taxon>
    </lineage>
</organism>
<feature type="compositionally biased region" description="Low complexity" evidence="1">
    <location>
        <begin position="302"/>
        <end position="315"/>
    </location>
</feature>
<name>A0A9P1D5U9_9DINO</name>
<evidence type="ECO:0000256" key="1">
    <source>
        <dbReference type="SAM" id="MobiDB-lite"/>
    </source>
</evidence>
<sequence length="504" mass="54776">MAASPEIQIQALQSLLEVKENVDKEVHMKCVITALSTAYLDADAALKISAVIEQQSSFSAEDKARLQKAVGDQVREVGSAKKGGRKPYQDYTKVENFLTDDVWDGLMSYPYGRSCSLLLEHAWNLGLRNPSEPTYASLTALLCLFGSPKTNFALSQTYETTKTSWSAFATKQRKKKDLLSLHLEKLPLPEDLPEVLKVKAFGTKPRVESRVKDSSLAELEQRIVMRKSHLLSPKNPMAQVALCEQSFGQPQFADSSAHSWSPALVNRLVDSLTRLAEKQHAVASELPIQYLPRGQSNAKTDLSQPASSALALPAPEVSVPESNRPVVDPGLAKLVSPSEEGQKMKHEVTSQLPSVVARSPSQTEGAEEPSTVEPNAVQKATALVAALDKRSPSTASMAQPKVMKRLAAAKTAPQRHALKKPASSQSSTAVKTGKVPPVKSASKTSKSKGTKKRELKMTPNCVHSRTWHAVRNQVFAKTGNDELACQKAKKAAKKALDAFLKTAK</sequence>
<evidence type="ECO:0000313" key="4">
    <source>
        <dbReference type="Proteomes" id="UP001152797"/>
    </source>
</evidence>
<comment type="caution">
    <text evidence="2">The sequence shown here is derived from an EMBL/GenBank/DDBJ whole genome shotgun (WGS) entry which is preliminary data.</text>
</comment>
<proteinExistence type="predicted"/>
<gene>
    <name evidence="2" type="ORF">C1SCF055_LOCUS28863</name>
</gene>
<feature type="compositionally biased region" description="Low complexity" evidence="1">
    <location>
        <begin position="434"/>
        <end position="444"/>
    </location>
</feature>
<feature type="compositionally biased region" description="Basic residues" evidence="1">
    <location>
        <begin position="445"/>
        <end position="454"/>
    </location>
</feature>
<reference evidence="3" key="2">
    <citation type="submission" date="2024-04" db="EMBL/GenBank/DDBJ databases">
        <authorList>
            <person name="Chen Y."/>
            <person name="Shah S."/>
            <person name="Dougan E. K."/>
            <person name="Thang M."/>
            <person name="Chan C."/>
        </authorList>
    </citation>
    <scope>NUCLEOTIDE SEQUENCE [LARGE SCALE GENOMIC DNA]</scope>
</reference>
<protein>
    <submittedName>
        <fullName evidence="2">Uncharacterized protein</fullName>
    </submittedName>
</protein>
<feature type="region of interest" description="Disordered" evidence="1">
    <location>
        <begin position="407"/>
        <end position="463"/>
    </location>
</feature>
<dbReference type="AlphaFoldDB" id="A0A9P1D5U9"/>
<feature type="region of interest" description="Disordered" evidence="1">
    <location>
        <begin position="297"/>
        <end position="376"/>
    </location>
</feature>
<evidence type="ECO:0000313" key="2">
    <source>
        <dbReference type="EMBL" id="CAI4002953.1"/>
    </source>
</evidence>
<keyword evidence="4" id="KW-1185">Reference proteome</keyword>
<feature type="compositionally biased region" description="Polar residues" evidence="1">
    <location>
        <begin position="349"/>
        <end position="364"/>
    </location>
</feature>
<reference evidence="2" key="1">
    <citation type="submission" date="2022-10" db="EMBL/GenBank/DDBJ databases">
        <authorList>
            <person name="Chen Y."/>
            <person name="Dougan E. K."/>
            <person name="Chan C."/>
            <person name="Rhodes N."/>
            <person name="Thang M."/>
        </authorList>
    </citation>
    <scope>NUCLEOTIDE SEQUENCE</scope>
</reference>
<evidence type="ECO:0000313" key="3">
    <source>
        <dbReference type="EMBL" id="CAL1156328.1"/>
    </source>
</evidence>
<dbReference type="EMBL" id="CAMXCT010003190">
    <property type="protein sequence ID" value="CAI4002953.1"/>
    <property type="molecule type" value="Genomic_DNA"/>
</dbReference>
<dbReference type="EMBL" id="CAMXCT020003190">
    <property type="protein sequence ID" value="CAL1156328.1"/>
    <property type="molecule type" value="Genomic_DNA"/>
</dbReference>
<dbReference type="Proteomes" id="UP001152797">
    <property type="component" value="Unassembled WGS sequence"/>
</dbReference>
<accession>A0A9P1D5U9</accession>
<dbReference type="EMBL" id="CAMXCT030003190">
    <property type="protein sequence ID" value="CAL4790265.1"/>
    <property type="molecule type" value="Genomic_DNA"/>
</dbReference>